<organism evidence="8 9">
    <name type="scientific">Streptomyces xanthochromogenes</name>
    <dbReference type="NCBI Taxonomy" id="67384"/>
    <lineage>
        <taxon>Bacteria</taxon>
        <taxon>Bacillati</taxon>
        <taxon>Actinomycetota</taxon>
        <taxon>Actinomycetes</taxon>
        <taxon>Kitasatosporales</taxon>
        <taxon>Streptomycetaceae</taxon>
        <taxon>Streptomyces</taxon>
    </lineage>
</organism>
<comment type="cofactor">
    <cofactor evidence="7">
        <name>Zn(2+)</name>
        <dbReference type="ChEBI" id="CHEBI:29105"/>
    </cofactor>
    <text evidence="7">Binds 1 zinc ion per subunit.</text>
</comment>
<keyword evidence="7" id="KW-0862">Zinc</keyword>
<dbReference type="Proteomes" id="UP000600946">
    <property type="component" value="Unassembled WGS sequence"/>
</dbReference>
<dbReference type="EMBL" id="BMUU01000014">
    <property type="protein sequence ID" value="GGY59645.1"/>
    <property type="molecule type" value="Genomic_DNA"/>
</dbReference>
<feature type="binding site" evidence="7">
    <location>
        <position position="73"/>
    </location>
    <ligand>
        <name>Zn(2+)</name>
        <dbReference type="ChEBI" id="CHEBI:29105"/>
    </ligand>
</feature>
<dbReference type="PANTHER" id="PTHR33280:SF1">
    <property type="entry name" value="LARGE RIBOSOMAL SUBUNIT PROTEIN BL31C"/>
    <property type="match status" value="1"/>
</dbReference>
<dbReference type="NCBIfam" id="NF001809">
    <property type="entry name" value="PRK00528.1"/>
    <property type="match status" value="1"/>
</dbReference>
<sequence length="107" mass="11602">MRPVLADWYVGPGSRMRNPRLRPGALPNLGDTLKRDIHPEYVETQVSCTCGAAFTTRSTIGGGSIRAEICSECHPFYTGKQKIMDTGGRVARFEARFGKAAAGSAQK</sequence>
<dbReference type="SUPFAM" id="SSF143800">
    <property type="entry name" value="L28p-like"/>
    <property type="match status" value="1"/>
</dbReference>
<dbReference type="NCBIfam" id="TIGR00105">
    <property type="entry name" value="L31"/>
    <property type="match status" value="1"/>
</dbReference>
<protein>
    <recommendedName>
        <fullName evidence="6 7">Large ribosomal subunit protein bL31</fullName>
    </recommendedName>
</protein>
<evidence type="ECO:0000256" key="4">
    <source>
        <dbReference type="ARBA" id="ARBA00022980"/>
    </source>
</evidence>
<evidence type="ECO:0000256" key="5">
    <source>
        <dbReference type="ARBA" id="ARBA00023274"/>
    </source>
</evidence>
<dbReference type="InterPro" id="IPR034704">
    <property type="entry name" value="Ribosomal_bL28/bL31-like_sf"/>
</dbReference>
<evidence type="ECO:0000256" key="7">
    <source>
        <dbReference type="HAMAP-Rule" id="MF_00501"/>
    </source>
</evidence>
<proteinExistence type="inferred from homology"/>
<keyword evidence="9" id="KW-1185">Reference proteome</keyword>
<keyword evidence="7" id="KW-0479">Metal-binding</keyword>
<dbReference type="HAMAP" id="MF_00501">
    <property type="entry name" value="Ribosomal_bL31_1"/>
    <property type="match status" value="1"/>
</dbReference>
<keyword evidence="5 7" id="KW-0687">Ribonucleoprotein</keyword>
<keyword evidence="4 7" id="KW-0689">Ribosomal protein</keyword>
<comment type="caution">
    <text evidence="8">The sequence shown here is derived from an EMBL/GenBank/DDBJ whole genome shotgun (WGS) entry which is preliminary data.</text>
</comment>
<accession>A0ABQ3AK35</accession>
<evidence type="ECO:0000313" key="9">
    <source>
        <dbReference type="Proteomes" id="UP000600946"/>
    </source>
</evidence>
<dbReference type="NCBIfam" id="NF000612">
    <property type="entry name" value="PRK00019.1"/>
    <property type="match status" value="1"/>
</dbReference>
<evidence type="ECO:0000313" key="8">
    <source>
        <dbReference type="EMBL" id="GGY59645.1"/>
    </source>
</evidence>
<feature type="binding site" evidence="7">
    <location>
        <position position="70"/>
    </location>
    <ligand>
        <name>Zn(2+)</name>
        <dbReference type="ChEBI" id="CHEBI:29105"/>
    </ligand>
</feature>
<dbReference type="PANTHER" id="PTHR33280">
    <property type="entry name" value="50S RIBOSOMAL PROTEIN L31, CHLOROPLASTIC"/>
    <property type="match status" value="1"/>
</dbReference>
<feature type="binding site" evidence="7">
    <location>
        <position position="48"/>
    </location>
    <ligand>
        <name>Zn(2+)</name>
        <dbReference type="ChEBI" id="CHEBI:29105"/>
    </ligand>
</feature>
<keyword evidence="3 7" id="KW-0694">RNA-binding</keyword>
<evidence type="ECO:0000256" key="1">
    <source>
        <dbReference type="ARBA" id="ARBA00009296"/>
    </source>
</evidence>
<dbReference type="InterPro" id="IPR042105">
    <property type="entry name" value="Ribosomal_bL31_sf"/>
</dbReference>
<dbReference type="Pfam" id="PF01197">
    <property type="entry name" value="Ribosomal_L31"/>
    <property type="match status" value="1"/>
</dbReference>
<dbReference type="PRINTS" id="PR01249">
    <property type="entry name" value="RIBOSOMALL31"/>
</dbReference>
<comment type="function">
    <text evidence="7">Binds the 23S rRNA.</text>
</comment>
<reference evidence="9" key="1">
    <citation type="journal article" date="2019" name="Int. J. Syst. Evol. Microbiol.">
        <title>The Global Catalogue of Microorganisms (GCM) 10K type strain sequencing project: providing services to taxonomists for standard genome sequencing and annotation.</title>
        <authorList>
            <consortium name="The Broad Institute Genomics Platform"/>
            <consortium name="The Broad Institute Genome Sequencing Center for Infectious Disease"/>
            <person name="Wu L."/>
            <person name="Ma J."/>
        </authorList>
    </citation>
    <scope>NUCLEOTIDE SEQUENCE [LARGE SCALE GENOMIC DNA]</scope>
    <source>
        <strain evidence="9">JCM 4594</strain>
    </source>
</reference>
<gene>
    <name evidence="7" type="primary">rpmE</name>
    <name evidence="8" type="ORF">GCM10010326_62890</name>
</gene>
<evidence type="ECO:0000256" key="6">
    <source>
        <dbReference type="ARBA" id="ARBA00035687"/>
    </source>
</evidence>
<dbReference type="Gene3D" id="4.10.830.30">
    <property type="entry name" value="Ribosomal protein L31"/>
    <property type="match status" value="1"/>
</dbReference>
<evidence type="ECO:0000256" key="3">
    <source>
        <dbReference type="ARBA" id="ARBA00022884"/>
    </source>
</evidence>
<dbReference type="InterPro" id="IPR027491">
    <property type="entry name" value="Ribosomal_bL31_A"/>
</dbReference>
<keyword evidence="2 7" id="KW-0699">rRNA-binding</keyword>
<dbReference type="PROSITE" id="PS01143">
    <property type="entry name" value="RIBOSOMAL_L31"/>
    <property type="match status" value="1"/>
</dbReference>
<evidence type="ECO:0000256" key="2">
    <source>
        <dbReference type="ARBA" id="ARBA00022730"/>
    </source>
</evidence>
<dbReference type="InterPro" id="IPR002150">
    <property type="entry name" value="Ribosomal_bL31"/>
</dbReference>
<name>A0ABQ3AK35_9ACTN</name>
<comment type="subunit">
    <text evidence="7">Part of the 50S ribosomal subunit.</text>
</comment>
<comment type="similarity">
    <text evidence="1 7">Belongs to the bacterial ribosomal protein bL31 family. Type A subfamily.</text>
</comment>
<feature type="binding site" evidence="7">
    <location>
        <position position="50"/>
    </location>
    <ligand>
        <name>Zn(2+)</name>
        <dbReference type="ChEBI" id="CHEBI:29105"/>
    </ligand>
</feature>